<dbReference type="InterPro" id="IPR042337">
    <property type="entry name" value="GSE1"/>
</dbReference>
<proteinExistence type="predicted"/>
<feature type="compositionally biased region" description="Low complexity" evidence="1">
    <location>
        <begin position="1422"/>
        <end position="1436"/>
    </location>
</feature>
<evidence type="ECO:0000256" key="1">
    <source>
        <dbReference type="SAM" id="MobiDB-lite"/>
    </source>
</evidence>
<reference evidence="2" key="2">
    <citation type="submission" date="2025-08" db="UniProtKB">
        <authorList>
            <consortium name="Ensembl"/>
        </authorList>
    </citation>
    <scope>IDENTIFICATION</scope>
</reference>
<feature type="region of interest" description="Disordered" evidence="1">
    <location>
        <begin position="1038"/>
        <end position="1101"/>
    </location>
</feature>
<sequence>MSSAGPGAAAAPLSRKQRLMAALAAGEGGPAAAGAPASPSPALCCFICGGGISRGKELKLQVRPPRDHRPFFPFLQHQEPAPGARAVSAEGCALVCAVCRCFLGEQWDSFERSRTPVEKRMYWLKRPHQCEAAPGGTGLRRGAPGWDPAAAPGRREDEEEEEEEEEEEDEGPAAGSELSELSDAEPLSEAEGPGGTGRAPPAAGGKRGPPCCSSEDSEINITSEEEEEEEEEEEGEEEEEEGQRPAWAAGTACYICGSPLAPGGQHRVHVQKQERSSPAPFFPFLWLHSPPPGAQPLSPAGSTLVCPCCFASLMQQWQSFELANVPVLQRLYVVPLNATAAAAVAPKGRRGPKEDGASVPTAPEACYLCGEECGKEARPVAAKITNGNAKSTMHFPFLSLLPCPPGAKGLNKHWEVSSCRKCYGVLQDLWAMYRACHNEELIASVQSFLGRYHQVFSAGEPGGLAGHPGGKPGPGSVCYICGAELGAGKEFQLNVNPPGRFGEKEPFFPFLTVYPPAPRARPADSTGLVATCVLCYHDLLGQWLQHEGRNSQHPSSAWSRQYKVETFVCFFCRQEKKRCLGLKAVQVARLPVFLYTLRVANSLLVDDGKQLTIGACADCGAVVLAGKSVAPPELLAAAPPALLPKAAPPSLETPVAKPATAEPRHRPLGTKESPGAAPDPGLERSQRTALDAEGADAGATSMSHESKSPSLGMLSTATRTTATVSPLTPSPLNGSLVPNGSPAASSTLSVQAAPSSSFAAALRKLAKQAEEPRGSSISSESSPVSSPATNHSSPASTPKRGPMGPIIVPPGGHSVPSTPPVVTIAPTKTVNGVWRSEGRQQEAGSRGSSSSSSRERLISEPPLAQEKAGGGPSVPSHLLGTPYSFGLPPSSVVQDSRFPPLNLQRPVHHVVPPSAVTEDYLRSFRPYHTAEELRMSSLPPLGLDPATAAAYYHPSYLTHHPFPHPAFRMDDSYCLSALRSPFYPLPAPGSLPPLHPSAMHLHLSGVRYPAELSHSSLSALQSERISSLAAERLQMDEELRQREREREREREKEREREADREREKEREREREREKELEREREKERERELERQRERAREKELSMVKAMEGPFLPMAELHGLRGHPAEERGKAAEPLVPGRAEKLKDSVLPTPKPIQHPLHPPPASHHPVPSLIPNHNVFPLPGSSAATALLIHRTNEEEKWLARQRRLRQEKEDRQSQVSEFRQQVLEQHLDMGRTPSQPEPEHRPENPRSGPSRHEPSVREPGQHFGGPPPLISPKPQHHPITTSLWNPVSLMESPPDPPRRLPEPHALHGHPAPFEPSRQGIPLVKVERVFCPEKLEDGARKREALEKYPPPREPGAPEHGGFAHAPFLAELEKSTQSILSQQRPPLAPAAPFRRGRQAQLALQSPPAPRPGPHVHLRRVRAAAPQAGQQARPGGAPAEGGP</sequence>
<evidence type="ECO:0000313" key="3">
    <source>
        <dbReference type="Proteomes" id="UP000694400"/>
    </source>
</evidence>
<evidence type="ECO:0000313" key="2">
    <source>
        <dbReference type="Ensembl" id="ENSAPLP00020017799.1"/>
    </source>
</evidence>
<feature type="compositionally biased region" description="Pro residues" evidence="1">
    <location>
        <begin position="1149"/>
        <end position="1163"/>
    </location>
</feature>
<feature type="region of interest" description="Disordered" evidence="1">
    <location>
        <begin position="133"/>
        <end position="246"/>
    </location>
</feature>
<protein>
    <submittedName>
        <fullName evidence="2">Gse1 coiled-coil protein</fullName>
    </submittedName>
</protein>
<reference evidence="2" key="3">
    <citation type="submission" date="2025-09" db="UniProtKB">
        <authorList>
            <consortium name="Ensembl"/>
        </authorList>
    </citation>
    <scope>IDENTIFICATION</scope>
</reference>
<dbReference type="Ensembl" id="ENSAPLT00020019223.1">
    <property type="protein sequence ID" value="ENSAPLP00020017799.1"/>
    <property type="gene ID" value="ENSAPLG00020012717.1"/>
</dbReference>
<feature type="compositionally biased region" description="Basic and acidic residues" evidence="1">
    <location>
        <begin position="1338"/>
        <end position="1351"/>
    </location>
</feature>
<feature type="region of interest" description="Disordered" evidence="1">
    <location>
        <begin position="646"/>
        <end position="748"/>
    </location>
</feature>
<feature type="compositionally biased region" description="Acidic residues" evidence="1">
    <location>
        <begin position="215"/>
        <end position="241"/>
    </location>
</feature>
<feature type="region of interest" description="Disordered" evidence="1">
    <location>
        <begin position="1149"/>
        <end position="1169"/>
    </location>
</feature>
<feature type="region of interest" description="Disordered" evidence="1">
    <location>
        <begin position="1231"/>
        <end position="1321"/>
    </location>
</feature>
<feature type="region of interest" description="Disordered" evidence="1">
    <location>
        <begin position="763"/>
        <end position="877"/>
    </location>
</feature>
<dbReference type="PANTHER" id="PTHR17608:SF4">
    <property type="entry name" value="GENETIC SUPPRESSOR ELEMENT 1"/>
    <property type="match status" value="1"/>
</dbReference>
<feature type="compositionally biased region" description="Low complexity" evidence="1">
    <location>
        <begin position="198"/>
        <end position="210"/>
    </location>
</feature>
<dbReference type="PANTHER" id="PTHR17608">
    <property type="entry name" value="GENETIC SUPPRESSOR ELEMENT 1"/>
    <property type="match status" value="1"/>
</dbReference>
<feature type="region of interest" description="Disordered" evidence="1">
    <location>
        <begin position="1338"/>
        <end position="1442"/>
    </location>
</feature>
<feature type="compositionally biased region" description="Basic and acidic residues" evidence="1">
    <location>
        <begin position="1239"/>
        <end position="1262"/>
    </location>
</feature>
<feature type="compositionally biased region" description="Basic and acidic residues" evidence="1">
    <location>
        <begin position="1298"/>
        <end position="1307"/>
    </location>
</feature>
<reference evidence="2" key="1">
    <citation type="submission" date="2019-08" db="EMBL/GenBank/DDBJ databases">
        <title>Three high-quality genomes provides insights into domestication of ducks.</title>
        <authorList>
            <person name="Hou Z.C."/>
            <person name="Zhu F."/>
            <person name="Yin Z.T."/>
            <person name="Zhang F."/>
        </authorList>
    </citation>
    <scope>NUCLEOTIDE SEQUENCE [LARGE SCALE GENOMIC DNA]</scope>
</reference>
<feature type="compositionally biased region" description="Low complexity" evidence="1">
    <location>
        <begin position="801"/>
        <end position="812"/>
    </location>
</feature>
<name>A0A8B9ZHE7_ANAPL</name>
<feature type="compositionally biased region" description="Acidic residues" evidence="1">
    <location>
        <begin position="157"/>
        <end position="171"/>
    </location>
</feature>
<feature type="compositionally biased region" description="Polar residues" evidence="1">
    <location>
        <begin position="713"/>
        <end position="748"/>
    </location>
</feature>
<dbReference type="Proteomes" id="UP000694400">
    <property type="component" value="Chromosome 13"/>
</dbReference>
<feature type="compositionally biased region" description="Low complexity" evidence="1">
    <location>
        <begin position="774"/>
        <end position="787"/>
    </location>
</feature>
<feature type="compositionally biased region" description="Low complexity" evidence="1">
    <location>
        <begin position="140"/>
        <end position="152"/>
    </location>
</feature>
<organism evidence="2 3">
    <name type="scientific">Anas platyrhynchos</name>
    <name type="common">Mallard</name>
    <name type="synonym">Anas boschas</name>
    <dbReference type="NCBI Taxonomy" id="8839"/>
    <lineage>
        <taxon>Eukaryota</taxon>
        <taxon>Metazoa</taxon>
        <taxon>Chordata</taxon>
        <taxon>Craniata</taxon>
        <taxon>Vertebrata</taxon>
        <taxon>Euteleostomi</taxon>
        <taxon>Archelosauria</taxon>
        <taxon>Archosauria</taxon>
        <taxon>Dinosauria</taxon>
        <taxon>Saurischia</taxon>
        <taxon>Theropoda</taxon>
        <taxon>Coelurosauria</taxon>
        <taxon>Aves</taxon>
        <taxon>Neognathae</taxon>
        <taxon>Galloanserae</taxon>
        <taxon>Anseriformes</taxon>
        <taxon>Anatidae</taxon>
        <taxon>Anatinae</taxon>
        <taxon>Anas</taxon>
    </lineage>
</organism>
<accession>A0A8B9ZHE7</accession>